<evidence type="ECO:0000313" key="2">
    <source>
        <dbReference type="EMBL" id="REL27825.1"/>
    </source>
</evidence>
<dbReference type="AlphaFoldDB" id="A0A3E0TV66"/>
<organism evidence="2 3">
    <name type="scientific">Thalassotalea euphylliae</name>
    <dbReference type="NCBI Taxonomy" id="1655234"/>
    <lineage>
        <taxon>Bacteria</taxon>
        <taxon>Pseudomonadati</taxon>
        <taxon>Pseudomonadota</taxon>
        <taxon>Gammaproteobacteria</taxon>
        <taxon>Alteromonadales</taxon>
        <taxon>Colwelliaceae</taxon>
        <taxon>Thalassotalea</taxon>
    </lineage>
</organism>
<dbReference type="EMBL" id="QUOU01000001">
    <property type="protein sequence ID" value="REL27825.1"/>
    <property type="molecule type" value="Genomic_DNA"/>
</dbReference>
<name>A0A3E0TV66_9GAMM</name>
<proteinExistence type="predicted"/>
<dbReference type="PANTHER" id="PTHR37391">
    <property type="entry name" value="E3 UBIQUITIN-PROTEIN LIGASE"/>
    <property type="match status" value="1"/>
</dbReference>
<reference evidence="2 3" key="1">
    <citation type="submission" date="2018-08" db="EMBL/GenBank/DDBJ databases">
        <title>Thalassotalea euphylliae genome.</title>
        <authorList>
            <person name="Summers S."/>
            <person name="Rice S.A."/>
            <person name="Freckelton M.L."/>
            <person name="Nedved B.T."/>
            <person name="Hadfield M.G."/>
        </authorList>
    </citation>
    <scope>NUCLEOTIDE SEQUENCE [LARGE SCALE GENOMIC DNA]</scope>
    <source>
        <strain evidence="2 3">H1</strain>
    </source>
</reference>
<comment type="caution">
    <text evidence="2">The sequence shown here is derived from an EMBL/GenBank/DDBJ whole genome shotgun (WGS) entry which is preliminary data.</text>
</comment>
<protein>
    <recommendedName>
        <fullName evidence="1">DUF6817 domain-containing protein</fullName>
    </recommendedName>
</protein>
<dbReference type="Pfam" id="PF20680">
    <property type="entry name" value="DUF6817"/>
    <property type="match status" value="1"/>
</dbReference>
<evidence type="ECO:0000313" key="3">
    <source>
        <dbReference type="Proteomes" id="UP000256478"/>
    </source>
</evidence>
<dbReference type="RefSeq" id="WP_116008892.1">
    <property type="nucleotide sequence ID" value="NZ_QUOU01000001.1"/>
</dbReference>
<accession>A0A3E0TV66</accession>
<dbReference type="InterPro" id="IPR049202">
    <property type="entry name" value="DUF6817"/>
</dbReference>
<gene>
    <name evidence="2" type="ORF">DXX93_15510</name>
</gene>
<sequence length="181" mass="19892">MANTINNKFTALQAMGAGEFVHLNGSLIEHLSSTYQLLKNWGASTVLCDAGLYHAAYGTAGFDAHMLSLHQRDQVAKLIGQEAEAIVYLYCACDRDFTFAKLSASKAIAFKDRFTNSTFSLTDQQAREFCELTVANELELVIASEPFKAEHGGGLKRLFNNMQAWLSNSAISAYQQALHDS</sequence>
<dbReference type="PANTHER" id="PTHR37391:SF2">
    <property type="entry name" value="E3 UBIQUITIN-PROTEIN LIGASE"/>
    <property type="match status" value="1"/>
</dbReference>
<dbReference type="OrthoDB" id="333547at2"/>
<dbReference type="Proteomes" id="UP000256478">
    <property type="component" value="Unassembled WGS sequence"/>
</dbReference>
<feature type="domain" description="DUF6817" evidence="1">
    <location>
        <begin position="12"/>
        <end position="95"/>
    </location>
</feature>
<evidence type="ECO:0000259" key="1">
    <source>
        <dbReference type="Pfam" id="PF20680"/>
    </source>
</evidence>